<accession>A0A6A6G935</accession>
<gene>
    <name evidence="1" type="ORF">BDZ85DRAFT_265052</name>
</gene>
<reference evidence="2" key="1">
    <citation type="journal article" date="2020" name="Stud. Mycol.">
        <title>101 Dothideomycetes genomes: A test case for predicting lifestyles and emergence of pathogens.</title>
        <authorList>
            <person name="Haridas S."/>
            <person name="Albert R."/>
            <person name="Binder M."/>
            <person name="Bloem J."/>
            <person name="LaButti K."/>
            <person name="Salamov A."/>
            <person name="Andreopoulos B."/>
            <person name="Baker S."/>
            <person name="Barry K."/>
            <person name="Bills G."/>
            <person name="Bluhm B."/>
            <person name="Cannon C."/>
            <person name="Castanera R."/>
            <person name="Culley D."/>
            <person name="Daum C."/>
            <person name="Ezra D."/>
            <person name="Gonzalez J."/>
            <person name="Henrissat B."/>
            <person name="Kuo A."/>
            <person name="Liang C."/>
            <person name="Lipzen A."/>
            <person name="Lutzoni F."/>
            <person name="Magnuson J."/>
            <person name="Mondo S."/>
            <person name="Nolan M."/>
            <person name="Ohm R."/>
            <person name="Pangilinan J."/>
            <person name="Park H.-J."/>
            <person name="Ramirez L."/>
            <person name="Alfaro M."/>
            <person name="Sun H."/>
            <person name="Tritt A."/>
            <person name="Yoshinaga Y."/>
            <person name="Zwiers L.-H."/>
            <person name="Turgeon B."/>
            <person name="Goodwin S."/>
            <person name="Spatafora J."/>
            <person name="Crous P."/>
            <person name="Grigoriev I."/>
        </authorList>
    </citation>
    <scope>NUCLEOTIDE SEQUENCE [LARGE SCALE GENOMIC DNA]</scope>
    <source>
        <strain evidence="2">CECT 20119</strain>
    </source>
</reference>
<organism evidence="1 2">
    <name type="scientific">Elsinoe ampelina</name>
    <dbReference type="NCBI Taxonomy" id="302913"/>
    <lineage>
        <taxon>Eukaryota</taxon>
        <taxon>Fungi</taxon>
        <taxon>Dikarya</taxon>
        <taxon>Ascomycota</taxon>
        <taxon>Pezizomycotina</taxon>
        <taxon>Dothideomycetes</taxon>
        <taxon>Dothideomycetidae</taxon>
        <taxon>Myriangiales</taxon>
        <taxon>Elsinoaceae</taxon>
        <taxon>Elsinoe</taxon>
    </lineage>
</organism>
<dbReference type="Proteomes" id="UP000799538">
    <property type="component" value="Unassembled WGS sequence"/>
</dbReference>
<proteinExistence type="predicted"/>
<evidence type="ECO:0000313" key="2">
    <source>
        <dbReference type="Proteomes" id="UP000799538"/>
    </source>
</evidence>
<protein>
    <submittedName>
        <fullName evidence="1">Uncharacterized protein</fullName>
    </submittedName>
</protein>
<name>A0A6A6G935_9PEZI</name>
<dbReference type="AlphaFoldDB" id="A0A6A6G935"/>
<keyword evidence="2" id="KW-1185">Reference proteome</keyword>
<sequence>MGTQFADPPSSTGGLGAFAARSVAVPSSFPLVPKDSGARCACSRPPSPHASLCCVCTTAVCLFRVLLDAKSSRSSMASIVECIILTLFMTSESSIAFPCLRRMVRWPWTEACASHYFASLVTRGPF</sequence>
<evidence type="ECO:0000313" key="1">
    <source>
        <dbReference type="EMBL" id="KAF2222194.1"/>
    </source>
</evidence>
<dbReference type="EMBL" id="ML992509">
    <property type="protein sequence ID" value="KAF2222194.1"/>
    <property type="molecule type" value="Genomic_DNA"/>
</dbReference>